<dbReference type="EMBL" id="BMIW01000029">
    <property type="protein sequence ID" value="GGG10308.1"/>
    <property type="molecule type" value="Genomic_DNA"/>
</dbReference>
<reference evidence="2" key="1">
    <citation type="journal article" date="2019" name="Int. J. Syst. Evol. Microbiol.">
        <title>The Global Catalogue of Microorganisms (GCM) 10K type strain sequencing project: providing services to taxonomists for standard genome sequencing and annotation.</title>
        <authorList>
            <consortium name="The Broad Institute Genomics Platform"/>
            <consortium name="The Broad Institute Genome Sequencing Center for Infectious Disease"/>
            <person name="Wu L."/>
            <person name="Ma J."/>
        </authorList>
    </citation>
    <scope>NUCLEOTIDE SEQUENCE [LARGE SCALE GENOMIC DNA]</scope>
    <source>
        <strain evidence="2">CGMCC 1.15420</strain>
    </source>
</reference>
<evidence type="ECO:0000313" key="1">
    <source>
        <dbReference type="EMBL" id="GGG10308.1"/>
    </source>
</evidence>
<sequence>MAGNEALFLQNALRLGRRRQVAVDVVPPHRYTNVVAGERLGGIGLSCSNSGHTEDIMILQEAYRWQ</sequence>
<protein>
    <submittedName>
        <fullName evidence="1">Uncharacterized protein</fullName>
    </submittedName>
</protein>
<proteinExistence type="predicted"/>
<dbReference type="Proteomes" id="UP000608420">
    <property type="component" value="Unassembled WGS sequence"/>
</dbReference>
<name>A0ABQ1W3Z7_9BACL</name>
<comment type="caution">
    <text evidence="1">The sequence shown here is derived from an EMBL/GenBank/DDBJ whole genome shotgun (WGS) entry which is preliminary data.</text>
</comment>
<organism evidence="1 2">
    <name type="scientific">Paenibacillus aceti</name>
    <dbReference type="NCBI Taxonomy" id="1820010"/>
    <lineage>
        <taxon>Bacteria</taxon>
        <taxon>Bacillati</taxon>
        <taxon>Bacillota</taxon>
        <taxon>Bacilli</taxon>
        <taxon>Bacillales</taxon>
        <taxon>Paenibacillaceae</taxon>
        <taxon>Paenibacillus</taxon>
    </lineage>
</organism>
<evidence type="ECO:0000313" key="2">
    <source>
        <dbReference type="Proteomes" id="UP000608420"/>
    </source>
</evidence>
<gene>
    <name evidence="1" type="ORF">GCM10010913_35120</name>
</gene>
<keyword evidence="2" id="KW-1185">Reference proteome</keyword>
<accession>A0ABQ1W3Z7</accession>